<dbReference type="EC" id="2.7.7.65" evidence="1"/>
<feature type="transmembrane region" description="Helical" evidence="3">
    <location>
        <begin position="13"/>
        <end position="33"/>
    </location>
</feature>
<dbReference type="InterPro" id="IPR043128">
    <property type="entry name" value="Rev_trsase/Diguanyl_cyclase"/>
</dbReference>
<dbReference type="SUPFAM" id="SSF55073">
    <property type="entry name" value="Nucleotide cyclase"/>
    <property type="match status" value="1"/>
</dbReference>
<dbReference type="SMART" id="SM00267">
    <property type="entry name" value="GGDEF"/>
    <property type="match status" value="1"/>
</dbReference>
<dbReference type="Gene3D" id="3.30.70.270">
    <property type="match status" value="1"/>
</dbReference>
<dbReference type="FunFam" id="3.30.70.270:FF:000001">
    <property type="entry name" value="Diguanylate cyclase domain protein"/>
    <property type="match status" value="1"/>
</dbReference>
<name>Q30QE3_SULDN</name>
<dbReference type="PANTHER" id="PTHR45138:SF9">
    <property type="entry name" value="DIGUANYLATE CYCLASE DGCM-RELATED"/>
    <property type="match status" value="1"/>
</dbReference>
<dbReference type="OrthoDB" id="9778432at2"/>
<feature type="domain" description="GGDEF" evidence="4">
    <location>
        <begin position="266"/>
        <end position="403"/>
    </location>
</feature>
<proteinExistence type="predicted"/>
<feature type="transmembrane region" description="Helical" evidence="3">
    <location>
        <begin position="185"/>
        <end position="208"/>
    </location>
</feature>
<evidence type="ECO:0000313" key="5">
    <source>
        <dbReference type="EMBL" id="ABB44788.1"/>
    </source>
</evidence>
<dbReference type="KEGG" id="tdn:Suden_1511"/>
<evidence type="ECO:0000256" key="3">
    <source>
        <dbReference type="SAM" id="Phobius"/>
    </source>
</evidence>
<dbReference type="CDD" id="cd01949">
    <property type="entry name" value="GGDEF"/>
    <property type="match status" value="1"/>
</dbReference>
<dbReference type="Pfam" id="PF12729">
    <property type="entry name" value="4HB_MCP_1"/>
    <property type="match status" value="1"/>
</dbReference>
<dbReference type="EMBL" id="CP000153">
    <property type="protein sequence ID" value="ABB44788.1"/>
    <property type="molecule type" value="Genomic_DNA"/>
</dbReference>
<dbReference type="InterPro" id="IPR000160">
    <property type="entry name" value="GGDEF_dom"/>
</dbReference>
<evidence type="ECO:0000256" key="2">
    <source>
        <dbReference type="ARBA" id="ARBA00034247"/>
    </source>
</evidence>
<dbReference type="Pfam" id="PF00990">
    <property type="entry name" value="GGDEF"/>
    <property type="match status" value="1"/>
</dbReference>
<dbReference type="GO" id="GO:0052621">
    <property type="term" value="F:diguanylate cyclase activity"/>
    <property type="evidence" value="ECO:0007669"/>
    <property type="project" value="UniProtKB-EC"/>
</dbReference>
<dbReference type="PROSITE" id="PS50887">
    <property type="entry name" value="GGDEF"/>
    <property type="match status" value="1"/>
</dbReference>
<accession>Q30QE3</accession>
<dbReference type="PANTHER" id="PTHR45138">
    <property type="entry name" value="REGULATORY COMPONENTS OF SENSORY TRANSDUCTION SYSTEM"/>
    <property type="match status" value="1"/>
</dbReference>
<dbReference type="InterPro" id="IPR024478">
    <property type="entry name" value="HlyB_4HB_MCP"/>
</dbReference>
<keyword evidence="3" id="KW-0812">Transmembrane</keyword>
<keyword evidence="6" id="KW-1185">Reference proteome</keyword>
<keyword evidence="3" id="KW-0472">Membrane</keyword>
<dbReference type="STRING" id="326298.Suden_1511"/>
<dbReference type="GO" id="GO:0005886">
    <property type="term" value="C:plasma membrane"/>
    <property type="evidence" value="ECO:0007669"/>
    <property type="project" value="TreeGrafter"/>
</dbReference>
<evidence type="ECO:0000256" key="1">
    <source>
        <dbReference type="ARBA" id="ARBA00012528"/>
    </source>
</evidence>
<dbReference type="NCBIfam" id="TIGR00254">
    <property type="entry name" value="GGDEF"/>
    <property type="match status" value="1"/>
</dbReference>
<dbReference type="eggNOG" id="COG3706">
    <property type="taxonomic scope" value="Bacteria"/>
</dbReference>
<dbReference type="InterPro" id="IPR029787">
    <property type="entry name" value="Nucleotide_cyclase"/>
</dbReference>
<dbReference type="GO" id="GO:1902201">
    <property type="term" value="P:negative regulation of bacterial-type flagellum-dependent cell motility"/>
    <property type="evidence" value="ECO:0007669"/>
    <property type="project" value="TreeGrafter"/>
</dbReference>
<dbReference type="RefSeq" id="WP_011373140.1">
    <property type="nucleotide sequence ID" value="NC_007575.1"/>
</dbReference>
<dbReference type="GO" id="GO:0043709">
    <property type="term" value="P:cell adhesion involved in single-species biofilm formation"/>
    <property type="evidence" value="ECO:0007669"/>
    <property type="project" value="TreeGrafter"/>
</dbReference>
<keyword evidence="3" id="KW-1133">Transmembrane helix</keyword>
<dbReference type="InterPro" id="IPR050469">
    <property type="entry name" value="Diguanylate_Cyclase"/>
</dbReference>
<evidence type="ECO:0000313" key="6">
    <source>
        <dbReference type="Proteomes" id="UP000002714"/>
    </source>
</evidence>
<gene>
    <name evidence="5" type="ordered locus">Suden_1511</name>
</gene>
<dbReference type="Proteomes" id="UP000002714">
    <property type="component" value="Chromosome"/>
</dbReference>
<protein>
    <recommendedName>
        <fullName evidence="1">diguanylate cyclase</fullName>
        <ecNumber evidence="1">2.7.7.65</ecNumber>
    </recommendedName>
</protein>
<dbReference type="AlphaFoldDB" id="Q30QE3"/>
<evidence type="ECO:0000259" key="4">
    <source>
        <dbReference type="PROSITE" id="PS50887"/>
    </source>
</evidence>
<dbReference type="HOGENOM" id="CLU_757895_0_0_7"/>
<sequence>MNFIDTLKLRSKLFSIFIILSISLLLIGIMGAININSMKKKFDALYFGSFVPVNELNIILQTYHDNLGTAYKAKEMKIPLDEIRSEIKLSVERIENEWKSYKSHFKRDEEIAYVEYVSGEIKNTNDFFLNIYTALDSADDIKNLPFDKIEKRVTDVHKVIKKLINYEIDLAKYERKNFLLIYDSSLYKIGTFLLIIIFGVMVISYYVLKSIQSDQNALEIASKKLKIANKRLESASYTDSLTSLHNRRYFNMVYEREIKRAKRNYTYITFMMLDIDYFKQYNDTYGHVKGDVALKSVASVFKELLKRPGDFVFRLGGEEFGILLTDTSEVNTITTAQNICNAVKELKIEHEASKIDTFLTISIGVACCVADSALDEEVLINKADEMLYSAKEGGRNRYSVTTHVSVATPLKLEEIA</sequence>
<comment type="catalytic activity">
    <reaction evidence="2">
        <text>2 GTP = 3',3'-c-di-GMP + 2 diphosphate</text>
        <dbReference type="Rhea" id="RHEA:24898"/>
        <dbReference type="ChEBI" id="CHEBI:33019"/>
        <dbReference type="ChEBI" id="CHEBI:37565"/>
        <dbReference type="ChEBI" id="CHEBI:58805"/>
        <dbReference type="EC" id="2.7.7.65"/>
    </reaction>
</comment>
<organism evidence="5 6">
    <name type="scientific">Sulfurimonas denitrificans (strain ATCC 33889 / DSM 1251)</name>
    <name type="common">Thiomicrospira denitrificans (strain ATCC 33889 / DSM 1251)</name>
    <dbReference type="NCBI Taxonomy" id="326298"/>
    <lineage>
        <taxon>Bacteria</taxon>
        <taxon>Pseudomonadati</taxon>
        <taxon>Campylobacterota</taxon>
        <taxon>Epsilonproteobacteria</taxon>
        <taxon>Campylobacterales</taxon>
        <taxon>Sulfurimonadaceae</taxon>
        <taxon>Sulfurimonas</taxon>
    </lineage>
</organism>
<reference evidence="5 6" key="1">
    <citation type="journal article" date="2008" name="Appl. Environ. Microbiol.">
        <title>Genome of the epsilonproteobacterial chemolithoautotroph Sulfurimonas denitrificans.</title>
        <authorList>
            <person name="Sievert S.M."/>
            <person name="Scott K.M."/>
            <person name="Klotz M.G."/>
            <person name="Chain P.S.G."/>
            <person name="Hauser L.J."/>
            <person name="Hemp J."/>
            <person name="Huegler M."/>
            <person name="Land M."/>
            <person name="Lapidus A."/>
            <person name="Larimer F.W."/>
            <person name="Lucas S."/>
            <person name="Malfatti S.A."/>
            <person name="Meyer F."/>
            <person name="Paulsen I.T."/>
            <person name="Ren Q."/>
            <person name="Simon J."/>
            <person name="Bailey K."/>
            <person name="Diaz E."/>
            <person name="Fitzpatrick K.A."/>
            <person name="Glover B."/>
            <person name="Gwatney N."/>
            <person name="Korajkic A."/>
            <person name="Long A."/>
            <person name="Mobberley J.M."/>
            <person name="Pantry S.N."/>
            <person name="Pazder G."/>
            <person name="Peterson S."/>
            <person name="Quintanilla J.D."/>
            <person name="Sprinkle R."/>
            <person name="Stephens J."/>
            <person name="Thomas P."/>
            <person name="Vaughn R."/>
            <person name="Weber M.J."/>
            <person name="Wooten L.L."/>
        </authorList>
    </citation>
    <scope>NUCLEOTIDE SEQUENCE [LARGE SCALE GENOMIC DNA]</scope>
    <source>
        <strain evidence="6">ATCC 33889 / DSM 1251</strain>
    </source>
</reference>